<evidence type="ECO:0008006" key="3">
    <source>
        <dbReference type="Google" id="ProtNLM"/>
    </source>
</evidence>
<evidence type="ECO:0000313" key="2">
    <source>
        <dbReference type="Proteomes" id="UP000639859"/>
    </source>
</evidence>
<dbReference type="Proteomes" id="UP000639859">
    <property type="component" value="Unassembled WGS sequence"/>
</dbReference>
<name>A0ABS0T105_9CAUL</name>
<evidence type="ECO:0000313" key="1">
    <source>
        <dbReference type="EMBL" id="MBI1685201.1"/>
    </source>
</evidence>
<comment type="caution">
    <text evidence="1">The sequence shown here is derived from an EMBL/GenBank/DDBJ whole genome shotgun (WGS) entry which is preliminary data.</text>
</comment>
<accession>A0ABS0T105</accession>
<proteinExistence type="predicted"/>
<sequence>MSKMLMTTRHRADERFHEAKCWDRWFGEVARARADFADYLRDEEPWEPLSNETASMSVLATAAVRAGLLATTETLCWKHQSDHRKACRGGRLDLWVADPVFRRAWAFEAKQIDARPGTREATIEDAFTRARHDAWEVTGAEGDRFMGLLVVTLPRDKDTTALRERLVRFAHTKTAFAWEVGGGPECKPAFFFIDEAIKPKKAKAPTAA</sequence>
<keyword evidence="2" id="KW-1185">Reference proteome</keyword>
<reference evidence="1 2" key="1">
    <citation type="submission" date="2020-11" db="EMBL/GenBank/DDBJ databases">
        <title>genome sequence of strain KACC 18849.</title>
        <authorList>
            <person name="Gao J."/>
            <person name="Zhang X."/>
        </authorList>
    </citation>
    <scope>NUCLEOTIDE SEQUENCE [LARGE SCALE GENOMIC DNA]</scope>
    <source>
        <strain evidence="1 2">KACC 18849</strain>
    </source>
</reference>
<protein>
    <recommendedName>
        <fullName evidence="3">Restriction endonuclease</fullName>
    </recommendedName>
</protein>
<gene>
    <name evidence="1" type="ORF">I4Q42_16140</name>
</gene>
<organism evidence="1 2">
    <name type="scientific">Caulobacter hibisci</name>
    <dbReference type="NCBI Taxonomy" id="2035993"/>
    <lineage>
        <taxon>Bacteria</taxon>
        <taxon>Pseudomonadati</taxon>
        <taxon>Pseudomonadota</taxon>
        <taxon>Alphaproteobacteria</taxon>
        <taxon>Caulobacterales</taxon>
        <taxon>Caulobacteraceae</taxon>
        <taxon>Caulobacter</taxon>
    </lineage>
</organism>
<dbReference type="EMBL" id="JADWOX010000011">
    <property type="protein sequence ID" value="MBI1685201.1"/>
    <property type="molecule type" value="Genomic_DNA"/>
</dbReference>
<dbReference type="RefSeq" id="WP_198577105.1">
    <property type="nucleotide sequence ID" value="NZ_JADWOX010000011.1"/>
</dbReference>